<evidence type="ECO:0000313" key="3">
    <source>
        <dbReference type="EMBL" id="KAG5185161.1"/>
    </source>
</evidence>
<feature type="compositionally biased region" description="Basic residues" evidence="1">
    <location>
        <begin position="434"/>
        <end position="454"/>
    </location>
</feature>
<keyword evidence="2" id="KW-0472">Membrane</keyword>
<dbReference type="Proteomes" id="UP000664859">
    <property type="component" value="Unassembled WGS sequence"/>
</dbReference>
<sequence>MSIAARSVLFTTFTDRSLRQHLQLKTMPTLRQLVRHIGAQTVAILTAICLFLWCGRARRSQISGFAASDMADSNTALEAAFTGTSESGAFTTEETRECTETLYWVTCRKVLRQVPIAVEAGPLQENGQEPVRSVMVKWAALAIAVGLCCLGGWLVVRRVRRLRAMARVAPPNPSPVDSERMKEDILADYCQGPGMEVFGAHYARVVSSLLEITNTHFDQVSRCIFAKACDEERGRRRDLGYMAQCLMQLRTVEGVAIVECNGVPGDIVGHFYRMLHIRAAALMRDLWLETLREVAAALPSAAAAATNSAAAEVLQLRAKVQTGIIHPMDSSSFDRATAAAAALWDARNNAPRAAAAARHRRCATPGVAALADVAAAVLLRHPRAGAIDHMTRGGRACHAVARRRRRARCRRVAARVARDGGAELACGGADEQRRRRRQQRRRRQRRRQQRQRRE</sequence>
<reference evidence="3" key="1">
    <citation type="submission" date="2021-02" db="EMBL/GenBank/DDBJ databases">
        <title>First Annotated Genome of the Yellow-green Alga Tribonema minus.</title>
        <authorList>
            <person name="Mahan K.M."/>
        </authorList>
    </citation>
    <scope>NUCLEOTIDE SEQUENCE</scope>
    <source>
        <strain evidence="3">UTEX B ZZ1240</strain>
    </source>
</reference>
<comment type="caution">
    <text evidence="3">The sequence shown here is derived from an EMBL/GenBank/DDBJ whole genome shotgun (WGS) entry which is preliminary data.</text>
</comment>
<gene>
    <name evidence="3" type="ORF">JKP88DRAFT_255080</name>
</gene>
<keyword evidence="2" id="KW-1133">Transmembrane helix</keyword>
<evidence type="ECO:0000313" key="4">
    <source>
        <dbReference type="Proteomes" id="UP000664859"/>
    </source>
</evidence>
<name>A0A835Z1E4_9STRA</name>
<evidence type="ECO:0000256" key="2">
    <source>
        <dbReference type="SAM" id="Phobius"/>
    </source>
</evidence>
<protein>
    <submittedName>
        <fullName evidence="3">Uncharacterized protein</fullName>
    </submittedName>
</protein>
<organism evidence="3 4">
    <name type="scientific">Tribonema minus</name>
    <dbReference type="NCBI Taxonomy" id="303371"/>
    <lineage>
        <taxon>Eukaryota</taxon>
        <taxon>Sar</taxon>
        <taxon>Stramenopiles</taxon>
        <taxon>Ochrophyta</taxon>
        <taxon>PX clade</taxon>
        <taxon>Xanthophyceae</taxon>
        <taxon>Tribonematales</taxon>
        <taxon>Tribonemataceae</taxon>
        <taxon>Tribonema</taxon>
    </lineage>
</organism>
<dbReference type="EMBL" id="JAFCMP010000140">
    <property type="protein sequence ID" value="KAG5185161.1"/>
    <property type="molecule type" value="Genomic_DNA"/>
</dbReference>
<feature type="transmembrane region" description="Helical" evidence="2">
    <location>
        <begin position="33"/>
        <end position="53"/>
    </location>
</feature>
<accession>A0A835Z1E4</accession>
<feature type="transmembrane region" description="Helical" evidence="2">
    <location>
        <begin position="138"/>
        <end position="156"/>
    </location>
</feature>
<keyword evidence="2" id="KW-0812">Transmembrane</keyword>
<feature type="region of interest" description="Disordered" evidence="1">
    <location>
        <begin position="427"/>
        <end position="454"/>
    </location>
</feature>
<evidence type="ECO:0000256" key="1">
    <source>
        <dbReference type="SAM" id="MobiDB-lite"/>
    </source>
</evidence>
<keyword evidence="4" id="KW-1185">Reference proteome</keyword>
<proteinExistence type="predicted"/>
<dbReference type="AlphaFoldDB" id="A0A835Z1E4"/>